<gene>
    <name evidence="1" type="ORF">UFOPK3554_00665</name>
</gene>
<reference evidence="1" key="1">
    <citation type="submission" date="2020-05" db="EMBL/GenBank/DDBJ databases">
        <authorList>
            <person name="Chiriac C."/>
            <person name="Salcher M."/>
            <person name="Ghai R."/>
            <person name="Kavagutti S V."/>
        </authorList>
    </citation>
    <scope>NUCLEOTIDE SEQUENCE</scope>
</reference>
<name>A0A6J7XV68_9ZZZZ</name>
<dbReference type="EMBL" id="CAFBSG010000008">
    <property type="protein sequence ID" value="CAB5240125.1"/>
    <property type="molecule type" value="Genomic_DNA"/>
</dbReference>
<proteinExistence type="predicted"/>
<organism evidence="1">
    <name type="scientific">freshwater metagenome</name>
    <dbReference type="NCBI Taxonomy" id="449393"/>
    <lineage>
        <taxon>unclassified sequences</taxon>
        <taxon>metagenomes</taxon>
        <taxon>ecological metagenomes</taxon>
    </lineage>
</organism>
<sequence>MHLIEALSDICSTTPPHIIAIDGRAGAGKSRLAGELHRTLGRSHTVAVIALDDLYDGWDSALDESLTNNLQKIVSAHQLCKPININIYDWNSATFNTTRTINSVDVLIIEGVGSGQSVVRESGATTIWVEIQANEGLARVLERDGDSISPQMQKWLVQQEEHFNQSQVRENADFILTAG</sequence>
<dbReference type="SUPFAM" id="SSF52540">
    <property type="entry name" value="P-loop containing nucleoside triphosphate hydrolases"/>
    <property type="match status" value="1"/>
</dbReference>
<protein>
    <submittedName>
        <fullName evidence="1">Unannotated protein</fullName>
    </submittedName>
</protein>
<dbReference type="AlphaFoldDB" id="A0A6J7XV68"/>
<dbReference type="Gene3D" id="3.40.50.300">
    <property type="entry name" value="P-loop containing nucleotide triphosphate hydrolases"/>
    <property type="match status" value="1"/>
</dbReference>
<dbReference type="InterPro" id="IPR027417">
    <property type="entry name" value="P-loop_NTPase"/>
</dbReference>
<evidence type="ECO:0000313" key="1">
    <source>
        <dbReference type="EMBL" id="CAB5240125.1"/>
    </source>
</evidence>
<accession>A0A6J7XV68</accession>